<dbReference type="PROSITE" id="PS51257">
    <property type="entry name" value="PROKAR_LIPOPROTEIN"/>
    <property type="match status" value="1"/>
</dbReference>
<keyword evidence="3" id="KW-0732">Signal</keyword>
<dbReference type="SUPFAM" id="SSF53822">
    <property type="entry name" value="Periplasmic binding protein-like I"/>
    <property type="match status" value="1"/>
</dbReference>
<feature type="domain" description="Periplasmic binding protein" evidence="4">
    <location>
        <begin position="66"/>
        <end position="316"/>
    </location>
</feature>
<dbReference type="Pfam" id="PF13407">
    <property type="entry name" value="Peripla_BP_4"/>
    <property type="match status" value="1"/>
</dbReference>
<evidence type="ECO:0000256" key="3">
    <source>
        <dbReference type="SAM" id="SignalP"/>
    </source>
</evidence>
<dbReference type="GO" id="GO:0030246">
    <property type="term" value="F:carbohydrate binding"/>
    <property type="evidence" value="ECO:0007669"/>
    <property type="project" value="TreeGrafter"/>
</dbReference>
<organism evidence="5 6">
    <name type="scientific">Georgenia satyanarayanai</name>
    <dbReference type="NCBI Taxonomy" id="860221"/>
    <lineage>
        <taxon>Bacteria</taxon>
        <taxon>Bacillati</taxon>
        <taxon>Actinomycetota</taxon>
        <taxon>Actinomycetes</taxon>
        <taxon>Micrococcales</taxon>
        <taxon>Bogoriellaceae</taxon>
        <taxon>Georgenia</taxon>
    </lineage>
</organism>
<comment type="subcellular location">
    <subcellularLocation>
        <location evidence="1">Cell envelope</location>
    </subcellularLocation>
</comment>
<sequence length="343" mass="35139">MSRSTLRRSAAALLGAGALLLTAACGAVTSGNGSASAEDGADGGFALAPYIQEAVDAGETLEIRLSYHDPSLAFAVPIREGMQRAADELGVNGEMIGPSGGDAADQVSELQTLINQQAIHGLAVSSASNDALKPVIQQAYDAGIPIISFNTNNPDSQQMGFVGQDLVASGEALAEELLTVLDGETGKVVVFSVDSGAGWSNDRFSGFETGIEGSGIEVVGPVNTGNEPTAAYNTIESTMAGQSDALALVSLDCCSFTAGAQWIEQSGKAGEIHAIGFDVQPQTVGYLERGVVDLTISQAPAEQGYQAVKLLTDFLKDGVEIDDVDTGVLVVTPDTVADVPVEG</sequence>
<dbReference type="PANTHER" id="PTHR30036:SF7">
    <property type="entry name" value="ABC TRANSPORTER PERIPLASMIC-BINDING PROTEIN YPHF"/>
    <property type="match status" value="1"/>
</dbReference>
<gene>
    <name evidence="5" type="ORF">SAMN05216184_11262</name>
</gene>
<dbReference type="InterPro" id="IPR050555">
    <property type="entry name" value="Bact_Solute-Bind_Prot2"/>
</dbReference>
<evidence type="ECO:0000256" key="1">
    <source>
        <dbReference type="ARBA" id="ARBA00004196"/>
    </source>
</evidence>
<evidence type="ECO:0000256" key="2">
    <source>
        <dbReference type="ARBA" id="ARBA00007639"/>
    </source>
</evidence>
<keyword evidence="6" id="KW-1185">Reference proteome</keyword>
<dbReference type="OrthoDB" id="257716at2"/>
<dbReference type="InterPro" id="IPR028082">
    <property type="entry name" value="Peripla_BP_I"/>
</dbReference>
<dbReference type="PANTHER" id="PTHR30036">
    <property type="entry name" value="D-XYLOSE-BINDING PERIPLASMIC PROTEIN"/>
    <property type="match status" value="1"/>
</dbReference>
<evidence type="ECO:0000313" key="6">
    <source>
        <dbReference type="Proteomes" id="UP000250222"/>
    </source>
</evidence>
<feature type="chain" id="PRO_5038640299" evidence="3">
    <location>
        <begin position="24"/>
        <end position="343"/>
    </location>
</feature>
<dbReference type="Gene3D" id="3.40.50.2300">
    <property type="match status" value="2"/>
</dbReference>
<name>A0A2Y9C7D4_9MICO</name>
<dbReference type="EMBL" id="UETB01000012">
    <property type="protein sequence ID" value="SSA45203.1"/>
    <property type="molecule type" value="Genomic_DNA"/>
</dbReference>
<dbReference type="GO" id="GO:0030288">
    <property type="term" value="C:outer membrane-bounded periplasmic space"/>
    <property type="evidence" value="ECO:0007669"/>
    <property type="project" value="TreeGrafter"/>
</dbReference>
<reference evidence="5 6" key="1">
    <citation type="submission" date="2016-10" db="EMBL/GenBank/DDBJ databases">
        <authorList>
            <person name="Cai Z."/>
        </authorList>
    </citation>
    <scope>NUCLEOTIDE SEQUENCE [LARGE SCALE GENOMIC DNA]</scope>
    <source>
        <strain evidence="5 6">CGMCC 1.10826</strain>
    </source>
</reference>
<dbReference type="InterPro" id="IPR025997">
    <property type="entry name" value="SBP_2_dom"/>
</dbReference>
<dbReference type="RefSeq" id="WP_110853258.1">
    <property type="nucleotide sequence ID" value="NZ_QKLZ01000012.1"/>
</dbReference>
<feature type="signal peptide" evidence="3">
    <location>
        <begin position="1"/>
        <end position="23"/>
    </location>
</feature>
<dbReference type="AlphaFoldDB" id="A0A2Y9C7D4"/>
<proteinExistence type="inferred from homology"/>
<protein>
    <submittedName>
        <fullName evidence="5">Monosaccharide ABC transporter substrate-binding protein, CUT2 family</fullName>
    </submittedName>
</protein>
<accession>A0A2Y9C7D4</accession>
<dbReference type="Proteomes" id="UP000250222">
    <property type="component" value="Unassembled WGS sequence"/>
</dbReference>
<comment type="similarity">
    <text evidence="2">Belongs to the bacterial solute-binding protein 2 family.</text>
</comment>
<evidence type="ECO:0000313" key="5">
    <source>
        <dbReference type="EMBL" id="SSA45203.1"/>
    </source>
</evidence>
<evidence type="ECO:0000259" key="4">
    <source>
        <dbReference type="Pfam" id="PF13407"/>
    </source>
</evidence>